<keyword evidence="6" id="KW-1185">Reference proteome</keyword>
<dbReference type="InterPro" id="IPR001492">
    <property type="entry name" value="Flagellin"/>
</dbReference>
<feature type="domain" description="Flagellin C-terminal" evidence="4">
    <location>
        <begin position="87"/>
        <end position="160"/>
    </location>
</feature>
<protein>
    <submittedName>
        <fullName evidence="5">Flagellar biosynthesis protein FliC</fullName>
    </submittedName>
</protein>
<evidence type="ECO:0000259" key="4">
    <source>
        <dbReference type="Pfam" id="PF00700"/>
    </source>
</evidence>
<dbReference type="Gene3D" id="1.20.1330.10">
    <property type="entry name" value="f41 fragment of flagellin, N-terminal domain"/>
    <property type="match status" value="1"/>
</dbReference>
<dbReference type="SUPFAM" id="SSF64518">
    <property type="entry name" value="Phase 1 flagellin"/>
    <property type="match status" value="1"/>
</dbReference>
<evidence type="ECO:0000313" key="6">
    <source>
        <dbReference type="Proteomes" id="UP000242951"/>
    </source>
</evidence>
<organism evidence="5 6">
    <name type="scientific">Candidatus Burkholderia pumila</name>
    <dbReference type="NCBI Taxonomy" id="1090375"/>
    <lineage>
        <taxon>Bacteria</taxon>
        <taxon>Pseudomonadati</taxon>
        <taxon>Pseudomonadota</taxon>
        <taxon>Betaproteobacteria</taxon>
        <taxon>Burkholderiales</taxon>
        <taxon>Burkholderiaceae</taxon>
        <taxon>Burkholderia</taxon>
    </lineage>
</organism>
<dbReference type="PANTHER" id="PTHR42792">
    <property type="entry name" value="FLAGELLIN"/>
    <property type="match status" value="1"/>
</dbReference>
<evidence type="ECO:0000256" key="1">
    <source>
        <dbReference type="ARBA" id="ARBA00004365"/>
    </source>
</evidence>
<dbReference type="Proteomes" id="UP000242951">
    <property type="component" value="Unassembled WGS sequence"/>
</dbReference>
<comment type="similarity">
    <text evidence="2">Belongs to the bacterial flagellin family.</text>
</comment>
<reference evidence="5 6" key="1">
    <citation type="submission" date="2015-06" db="EMBL/GenBank/DDBJ databases">
        <title>Comparative genomics of Burkholderia leaf nodule symbionts.</title>
        <authorList>
            <person name="Carlier A."/>
            <person name="Eberl L."/>
            <person name="Pinto-Carbo M."/>
        </authorList>
    </citation>
    <scope>NUCLEOTIDE SEQUENCE [LARGE SCALE GENOMIC DNA]</scope>
    <source>
        <strain evidence="5 6">UZHbot3</strain>
    </source>
</reference>
<dbReference type="EMBL" id="LELG01000012">
    <property type="protein sequence ID" value="KMQ81082.1"/>
    <property type="molecule type" value="Genomic_DNA"/>
</dbReference>
<proteinExistence type="inferred from homology"/>
<dbReference type="Gene3D" id="6.10.10.10">
    <property type="entry name" value="Flagellar export chaperone, C-terminal domain"/>
    <property type="match status" value="1"/>
</dbReference>
<sequence>MIVTADGSGSFTYTDNTDAAFTGSNLFSATTAGGFTLKGAAFSGGTAPSTGAQVTELPSLNTASNVPTVSAIDVSASGGTAAAAIYSVDNALATINTLQASIGATQNRFQSVASAQASQATNLSSAQSQIIDANFAQETANPNKVQVLQQAGISVLARLRAAMRST</sequence>
<name>A0ABR5HNW4_9BURK</name>
<dbReference type="InterPro" id="IPR046358">
    <property type="entry name" value="Flagellin_C"/>
</dbReference>
<comment type="caution">
    <text evidence="5">The sequence shown here is derived from an EMBL/GenBank/DDBJ whole genome shotgun (WGS) entry which is preliminary data.</text>
</comment>
<keyword evidence="5" id="KW-0969">Cilium</keyword>
<dbReference type="Pfam" id="PF00700">
    <property type="entry name" value="Flagellin_C"/>
    <property type="match status" value="1"/>
</dbReference>
<keyword evidence="3" id="KW-0975">Bacterial flagellum</keyword>
<dbReference type="InterPro" id="IPR042187">
    <property type="entry name" value="Flagellin_C_sub2"/>
</dbReference>
<gene>
    <name evidence="5" type="ORF">BPMI_03102c</name>
</gene>
<comment type="subcellular location">
    <subcellularLocation>
        <location evidence="1">Bacterial flagellum</location>
    </subcellularLocation>
</comment>
<evidence type="ECO:0000313" key="5">
    <source>
        <dbReference type="EMBL" id="KMQ81082.1"/>
    </source>
</evidence>
<dbReference type="PANTHER" id="PTHR42792:SF2">
    <property type="entry name" value="FLAGELLIN"/>
    <property type="match status" value="1"/>
</dbReference>
<keyword evidence="5" id="KW-0966">Cell projection</keyword>
<keyword evidence="5" id="KW-0282">Flagellum</keyword>
<evidence type="ECO:0000256" key="2">
    <source>
        <dbReference type="ARBA" id="ARBA00005709"/>
    </source>
</evidence>
<accession>A0ABR5HNW4</accession>
<evidence type="ECO:0000256" key="3">
    <source>
        <dbReference type="ARBA" id="ARBA00023143"/>
    </source>
</evidence>